<sequence length="102" mass="11524">MPHKYSSPSAAGSINFGLQHLKDSTSETLTSDNLKIANLVIDRLNVENKQFAMPMSEFAIKWKDFEMWKHIVKATAFDLPAYGLDGLVNAWQTFTFEDICPV</sequence>
<accession>A0AA39QG73</accession>
<dbReference type="Proteomes" id="UP001175228">
    <property type="component" value="Unassembled WGS sequence"/>
</dbReference>
<evidence type="ECO:0000313" key="1">
    <source>
        <dbReference type="EMBL" id="KAK0501485.1"/>
    </source>
</evidence>
<dbReference type="EMBL" id="JAUEPU010000006">
    <property type="protein sequence ID" value="KAK0501485.1"/>
    <property type="molecule type" value="Genomic_DNA"/>
</dbReference>
<gene>
    <name evidence="1" type="ORF">EDD18DRAFT_1431021</name>
</gene>
<dbReference type="AlphaFoldDB" id="A0AA39QG73"/>
<protein>
    <submittedName>
        <fullName evidence="1">Uncharacterized protein</fullName>
    </submittedName>
</protein>
<reference evidence="1" key="1">
    <citation type="submission" date="2023-06" db="EMBL/GenBank/DDBJ databases">
        <authorList>
            <consortium name="Lawrence Berkeley National Laboratory"/>
            <person name="Ahrendt S."/>
            <person name="Sahu N."/>
            <person name="Indic B."/>
            <person name="Wong-Bajracharya J."/>
            <person name="Merenyi Z."/>
            <person name="Ke H.-M."/>
            <person name="Monk M."/>
            <person name="Kocsube S."/>
            <person name="Drula E."/>
            <person name="Lipzen A."/>
            <person name="Balint B."/>
            <person name="Henrissat B."/>
            <person name="Andreopoulos B."/>
            <person name="Martin F.M."/>
            <person name="Harder C.B."/>
            <person name="Rigling D."/>
            <person name="Ford K.L."/>
            <person name="Foster G.D."/>
            <person name="Pangilinan J."/>
            <person name="Papanicolaou A."/>
            <person name="Barry K."/>
            <person name="LaButti K."/>
            <person name="Viragh M."/>
            <person name="Koriabine M."/>
            <person name="Yan M."/>
            <person name="Riley R."/>
            <person name="Champramary S."/>
            <person name="Plett K.L."/>
            <person name="Tsai I.J."/>
            <person name="Slot J."/>
            <person name="Sipos G."/>
            <person name="Plett J."/>
            <person name="Nagy L.G."/>
            <person name="Grigoriev I.V."/>
        </authorList>
    </citation>
    <scope>NUCLEOTIDE SEQUENCE</scope>
    <source>
        <strain evidence="1">HWK02</strain>
    </source>
</reference>
<comment type="caution">
    <text evidence="1">The sequence shown here is derived from an EMBL/GenBank/DDBJ whole genome shotgun (WGS) entry which is preliminary data.</text>
</comment>
<proteinExistence type="predicted"/>
<name>A0AA39QG73_9AGAR</name>
<organism evidence="1 2">
    <name type="scientific">Armillaria luteobubalina</name>
    <dbReference type="NCBI Taxonomy" id="153913"/>
    <lineage>
        <taxon>Eukaryota</taxon>
        <taxon>Fungi</taxon>
        <taxon>Dikarya</taxon>
        <taxon>Basidiomycota</taxon>
        <taxon>Agaricomycotina</taxon>
        <taxon>Agaricomycetes</taxon>
        <taxon>Agaricomycetidae</taxon>
        <taxon>Agaricales</taxon>
        <taxon>Marasmiineae</taxon>
        <taxon>Physalacriaceae</taxon>
        <taxon>Armillaria</taxon>
    </lineage>
</organism>
<keyword evidence="2" id="KW-1185">Reference proteome</keyword>
<evidence type="ECO:0000313" key="2">
    <source>
        <dbReference type="Proteomes" id="UP001175228"/>
    </source>
</evidence>